<proteinExistence type="predicted"/>
<dbReference type="KEGG" id="pbro:HOP40_04520"/>
<feature type="transmembrane region" description="Helical" evidence="1">
    <location>
        <begin position="47"/>
        <end position="69"/>
    </location>
</feature>
<evidence type="ECO:0000256" key="1">
    <source>
        <dbReference type="SAM" id="Phobius"/>
    </source>
</evidence>
<name>A0A6M6JBA8_9PSEU</name>
<dbReference type="Proteomes" id="UP000505377">
    <property type="component" value="Chromosome"/>
</dbReference>
<gene>
    <name evidence="2" type="ORF">HOP40_04520</name>
</gene>
<evidence type="ECO:0008006" key="4">
    <source>
        <dbReference type="Google" id="ProtNLM"/>
    </source>
</evidence>
<feature type="transmembrane region" description="Helical" evidence="1">
    <location>
        <begin position="124"/>
        <end position="147"/>
    </location>
</feature>
<feature type="transmembrane region" description="Helical" evidence="1">
    <location>
        <begin position="24"/>
        <end position="41"/>
    </location>
</feature>
<reference evidence="2 3" key="1">
    <citation type="submission" date="2020-05" db="EMBL/GenBank/DDBJ databases">
        <authorList>
            <person name="Mo P."/>
        </authorList>
    </citation>
    <scope>NUCLEOTIDE SEQUENCE [LARGE SCALE GENOMIC DNA]</scope>
    <source>
        <strain evidence="2 3">Gen01</strain>
    </source>
</reference>
<accession>A0A6M6JBA8</accession>
<feature type="transmembrane region" description="Helical" evidence="1">
    <location>
        <begin position="90"/>
        <end position="112"/>
    </location>
</feature>
<keyword evidence="1" id="KW-1133">Transmembrane helix</keyword>
<feature type="transmembrane region" description="Helical" evidence="1">
    <location>
        <begin position="159"/>
        <end position="176"/>
    </location>
</feature>
<dbReference type="AlphaFoldDB" id="A0A6M6JBA8"/>
<keyword evidence="1" id="KW-0472">Membrane</keyword>
<organism evidence="2 3">
    <name type="scientific">Pseudonocardia broussonetiae</name>
    <dbReference type="NCBI Taxonomy" id="2736640"/>
    <lineage>
        <taxon>Bacteria</taxon>
        <taxon>Bacillati</taxon>
        <taxon>Actinomycetota</taxon>
        <taxon>Actinomycetes</taxon>
        <taxon>Pseudonocardiales</taxon>
        <taxon>Pseudonocardiaceae</taxon>
        <taxon>Pseudonocardia</taxon>
    </lineage>
</organism>
<protein>
    <recommendedName>
        <fullName evidence="4">Integral membrane protein</fullName>
    </recommendedName>
</protein>
<sequence length="217" mass="21784">MNGVATTAAVARYVLAEVVRSQRWVPPLLLFAAVLAVLFGGDPGPPPVPWAASALALYPVAAWWALVVAHVDDPARRALTASAAGGWGPVAAATALVAVLGDVLLVALAVAWPVVLGRYAYPPATVVLGVVAHLAAALAGTAVGLLCARPVVTRIGRSVLLAVTVVVVTAVQPWLPPVGTAVAALTAAGPPPVPDAGLALVLLTAATGVAWAVDRRR</sequence>
<dbReference type="EMBL" id="CP053564">
    <property type="protein sequence ID" value="QJY45184.1"/>
    <property type="molecule type" value="Genomic_DNA"/>
</dbReference>
<evidence type="ECO:0000313" key="2">
    <source>
        <dbReference type="EMBL" id="QJY45184.1"/>
    </source>
</evidence>
<keyword evidence="3" id="KW-1185">Reference proteome</keyword>
<keyword evidence="1" id="KW-0812">Transmembrane</keyword>
<dbReference type="RefSeq" id="WP_172154926.1">
    <property type="nucleotide sequence ID" value="NZ_CP053564.1"/>
</dbReference>
<evidence type="ECO:0000313" key="3">
    <source>
        <dbReference type="Proteomes" id="UP000505377"/>
    </source>
</evidence>
<feature type="transmembrane region" description="Helical" evidence="1">
    <location>
        <begin position="196"/>
        <end position="213"/>
    </location>
</feature>